<protein>
    <submittedName>
        <fullName evidence="2">GNAT family N-acetyltransferase</fullName>
    </submittedName>
</protein>
<dbReference type="PANTHER" id="PTHR43617">
    <property type="entry name" value="L-AMINO ACID N-ACETYLTRANSFERASE"/>
    <property type="match status" value="1"/>
</dbReference>
<accession>A0ABY5SUW9</accession>
<dbReference type="RefSeq" id="WP_265557326.1">
    <property type="nucleotide sequence ID" value="NZ_CP092471.1"/>
</dbReference>
<dbReference type="Proteomes" id="UP001065265">
    <property type="component" value="Chromosome"/>
</dbReference>
<dbReference type="Gene3D" id="3.40.630.30">
    <property type="match status" value="1"/>
</dbReference>
<dbReference type="EMBL" id="CP092471">
    <property type="protein sequence ID" value="UVI38125.1"/>
    <property type="molecule type" value="Genomic_DNA"/>
</dbReference>
<dbReference type="InterPro" id="IPR000182">
    <property type="entry name" value="GNAT_dom"/>
</dbReference>
<dbReference type="InterPro" id="IPR050276">
    <property type="entry name" value="MshD_Acetyltransferase"/>
</dbReference>
<name>A0ABY5SUW9_9SPHN</name>
<keyword evidence="3" id="KW-1185">Reference proteome</keyword>
<proteinExistence type="predicted"/>
<evidence type="ECO:0000313" key="3">
    <source>
        <dbReference type="Proteomes" id="UP001065265"/>
    </source>
</evidence>
<dbReference type="InterPro" id="IPR016181">
    <property type="entry name" value="Acyl_CoA_acyltransferase"/>
</dbReference>
<reference evidence="2" key="1">
    <citation type="submission" date="2022-02" db="EMBL/GenBank/DDBJ databases">
        <title>Qipengyuania spongiae sp. nov., isolated from marine sponge.</title>
        <authorList>
            <person name="Li Z."/>
            <person name="Zhang M."/>
        </authorList>
    </citation>
    <scope>NUCLEOTIDE SEQUENCE</scope>
    <source>
        <strain evidence="2">PHS-Z21</strain>
    </source>
</reference>
<gene>
    <name evidence="2" type="ORF">L1F33_07515</name>
</gene>
<feature type="domain" description="N-acetyltransferase" evidence="1">
    <location>
        <begin position="1"/>
        <end position="145"/>
    </location>
</feature>
<dbReference type="Pfam" id="PF13508">
    <property type="entry name" value="Acetyltransf_7"/>
    <property type="match status" value="1"/>
</dbReference>
<dbReference type="PROSITE" id="PS51186">
    <property type="entry name" value="GNAT"/>
    <property type="match status" value="1"/>
</dbReference>
<evidence type="ECO:0000313" key="2">
    <source>
        <dbReference type="EMBL" id="UVI38125.1"/>
    </source>
</evidence>
<dbReference type="PANTHER" id="PTHR43617:SF20">
    <property type="entry name" value="N-ALPHA-ACETYLTRANSFERASE RIMI"/>
    <property type="match status" value="1"/>
</dbReference>
<evidence type="ECO:0000259" key="1">
    <source>
        <dbReference type="PROSITE" id="PS51186"/>
    </source>
</evidence>
<dbReference type="SUPFAM" id="SSF55729">
    <property type="entry name" value="Acyl-CoA N-acyltransferases (Nat)"/>
    <property type="match status" value="1"/>
</dbReference>
<sequence length="146" mass="16397">MGVMEAAFDPYWREAWTRAQVASSLALPHTRSILIDVNGRFDFETPSTAAGFVLARRVPGEEELLLIAVKPECRKQGFGKLLLEEFASSAKHLGAEKVFLEMRDGNPAETLYRSEGFEPIGRRREYYRTTEGTALDALTFVKVLNV</sequence>
<organism evidence="2 3">
    <name type="scientific">Qipengyuania spongiae</name>
    <dbReference type="NCBI Taxonomy" id="2909673"/>
    <lineage>
        <taxon>Bacteria</taxon>
        <taxon>Pseudomonadati</taxon>
        <taxon>Pseudomonadota</taxon>
        <taxon>Alphaproteobacteria</taxon>
        <taxon>Sphingomonadales</taxon>
        <taxon>Erythrobacteraceae</taxon>
        <taxon>Qipengyuania</taxon>
    </lineage>
</organism>
<dbReference type="CDD" id="cd04301">
    <property type="entry name" value="NAT_SF"/>
    <property type="match status" value="1"/>
</dbReference>